<dbReference type="InterPro" id="IPR022409">
    <property type="entry name" value="PKD/Chitinase_dom"/>
</dbReference>
<dbReference type="NCBIfam" id="TIGR04131">
    <property type="entry name" value="Bac_Flav_CTERM"/>
    <property type="match status" value="1"/>
</dbReference>
<dbReference type="KEGG" id="noj:EJ995_01680"/>
<keyword evidence="4" id="KW-1185">Reference proteome</keyword>
<evidence type="ECO:0000313" key="3">
    <source>
        <dbReference type="EMBL" id="AZQ43003.1"/>
    </source>
</evidence>
<dbReference type="CDD" id="cd00146">
    <property type="entry name" value="PKD"/>
    <property type="match status" value="1"/>
</dbReference>
<organism evidence="3 4">
    <name type="scientific">Nonlabens ponticola</name>
    <dbReference type="NCBI Taxonomy" id="2496866"/>
    <lineage>
        <taxon>Bacteria</taxon>
        <taxon>Pseudomonadati</taxon>
        <taxon>Bacteroidota</taxon>
        <taxon>Flavobacteriia</taxon>
        <taxon>Flavobacteriales</taxon>
        <taxon>Flavobacteriaceae</taxon>
        <taxon>Nonlabens</taxon>
    </lineage>
</organism>
<dbReference type="InterPro" id="IPR026341">
    <property type="entry name" value="T9SS_type_B"/>
</dbReference>
<dbReference type="Pfam" id="PF18911">
    <property type="entry name" value="PKD_4"/>
    <property type="match status" value="1"/>
</dbReference>
<dbReference type="Gene3D" id="2.60.40.10">
    <property type="entry name" value="Immunoglobulins"/>
    <property type="match status" value="1"/>
</dbReference>
<evidence type="ECO:0000259" key="2">
    <source>
        <dbReference type="PROSITE" id="PS50093"/>
    </source>
</evidence>
<sequence>MIRLLLTFLFLMCLATTLGQGEANNWYFGGQAGITFNNGDPIALTDGQMSTNEGCSTISDPDGNLLFYSDGITVWNKEHEVMDNGTSLLGDPSSSQSGVIVPVPKNQDLYYIFTIPDVGGPEGLRYSVIDLRLDDGLGGVVSNQKNVLLYSPSTEKITAVKHLNNVDVWIITHEYNSNVFRCHLMTEDGLSNQVITNTVGHTPTTVDSTIGNIKASSDGLRLATTYYVDPRSSNRGLLEIFEFDNLSGVIYNPISIGLSDLDETEELVNSPYGIEFSPNGQFLYIGQTASGIDQYDLNVFEKTSIVESRVRLTGTPRFPAGSLIPTLGQLQLGPDKKIYVSEVNNGFLGVINNPNLKGVDANFERNGVFLGGNLSRYGLPAFIQSFFRESNISITGACLGTETSFELRSSRFVRDVIWDFGDGNTSTDLKPTHTYDSIGEYTVTVTVFQLGTEVFSTSTIVDVKNPPVASSANNMQQCANTDGSPVPFDLSEKKDQIINDQENENLSVTYYRDLNSAQQGTNPLNDDIILTSQDASVFARVEDDNNLGCFDITQFEVQVIDIQAPEVQEQYIFCRSTGQLEISLNSNADRIEWSTGETSPNVIITEPGSYGVTIFKEFESVICESYKDFVVLEKPISINEIVIDQFVEENNSAQVVMSTIDNYQYSLDGINFQLSSTFENVDPGTYEITVADIDFCGFARQKIQIVDYPRFFTPNNDGYNDTWHIKNIISDPDAIVMIFDRYGKMLKALTAQDTGWDGTFNGNIMPSSDYWFELRMTDGTVVKNHFTLKR</sequence>
<evidence type="ECO:0000256" key="1">
    <source>
        <dbReference type="SAM" id="SignalP"/>
    </source>
</evidence>
<dbReference type="InterPro" id="IPR013783">
    <property type="entry name" value="Ig-like_fold"/>
</dbReference>
<dbReference type="OrthoDB" id="9765926at2"/>
<dbReference type="InterPro" id="IPR000601">
    <property type="entry name" value="PKD_dom"/>
</dbReference>
<dbReference type="RefSeq" id="WP_126444987.1">
    <property type="nucleotide sequence ID" value="NZ_CP034549.1"/>
</dbReference>
<dbReference type="SUPFAM" id="SSF49299">
    <property type="entry name" value="PKD domain"/>
    <property type="match status" value="1"/>
</dbReference>
<reference evidence="3 4" key="1">
    <citation type="submission" date="2018-12" db="EMBL/GenBank/DDBJ databases">
        <title>Complete genome of Nonlabens sp. MJ115.</title>
        <authorList>
            <person name="Choi H.S."/>
            <person name="Jung J."/>
        </authorList>
    </citation>
    <scope>NUCLEOTIDE SEQUENCE [LARGE SCALE GENOMIC DNA]</scope>
    <source>
        <strain evidence="3 4">MJ115</strain>
    </source>
</reference>
<feature type="signal peptide" evidence="1">
    <location>
        <begin position="1"/>
        <end position="19"/>
    </location>
</feature>
<dbReference type="PROSITE" id="PS50093">
    <property type="entry name" value="PKD"/>
    <property type="match status" value="1"/>
</dbReference>
<keyword evidence="1" id="KW-0732">Signal</keyword>
<dbReference type="InterPro" id="IPR035986">
    <property type="entry name" value="PKD_dom_sf"/>
</dbReference>
<protein>
    <submittedName>
        <fullName evidence="3">T9SS type B sorting domain-containing protein</fullName>
    </submittedName>
</protein>
<evidence type="ECO:0000313" key="4">
    <source>
        <dbReference type="Proteomes" id="UP000279600"/>
    </source>
</evidence>
<feature type="chain" id="PRO_5019052438" evidence="1">
    <location>
        <begin position="20"/>
        <end position="790"/>
    </location>
</feature>
<proteinExistence type="predicted"/>
<dbReference type="Pfam" id="PF13585">
    <property type="entry name" value="CHU_C"/>
    <property type="match status" value="1"/>
</dbReference>
<dbReference type="EMBL" id="CP034549">
    <property type="protein sequence ID" value="AZQ43003.1"/>
    <property type="molecule type" value="Genomic_DNA"/>
</dbReference>
<dbReference type="SMART" id="SM00089">
    <property type="entry name" value="PKD"/>
    <property type="match status" value="1"/>
</dbReference>
<name>A0A3S9MV21_9FLAO</name>
<dbReference type="AlphaFoldDB" id="A0A3S9MV21"/>
<dbReference type="Proteomes" id="UP000279600">
    <property type="component" value="Chromosome"/>
</dbReference>
<dbReference type="SUPFAM" id="SSF63829">
    <property type="entry name" value="Calcium-dependent phosphotriesterase"/>
    <property type="match status" value="1"/>
</dbReference>
<feature type="domain" description="PKD" evidence="2">
    <location>
        <begin position="418"/>
        <end position="447"/>
    </location>
</feature>
<gene>
    <name evidence="3" type="ORF">EJ995_01680</name>
</gene>
<accession>A0A3S9MV21</accession>